<protein>
    <submittedName>
        <fullName evidence="6">LLM class F420-dependent oxidoreductase</fullName>
    </submittedName>
</protein>
<dbReference type="EMBL" id="BNJF01000002">
    <property type="protein sequence ID" value="GHO46843.1"/>
    <property type="molecule type" value="Genomic_DNA"/>
</dbReference>
<evidence type="ECO:0000313" key="6">
    <source>
        <dbReference type="EMBL" id="GHO46843.1"/>
    </source>
</evidence>
<evidence type="ECO:0000256" key="1">
    <source>
        <dbReference type="ARBA" id="ARBA00022630"/>
    </source>
</evidence>
<reference evidence="6" key="1">
    <citation type="submission" date="2020-10" db="EMBL/GenBank/DDBJ databases">
        <title>Taxonomic study of unclassified bacteria belonging to the class Ktedonobacteria.</title>
        <authorList>
            <person name="Yabe S."/>
            <person name="Wang C.M."/>
            <person name="Zheng Y."/>
            <person name="Sakai Y."/>
            <person name="Cavaletti L."/>
            <person name="Monciardini P."/>
            <person name="Donadio S."/>
        </authorList>
    </citation>
    <scope>NUCLEOTIDE SEQUENCE</scope>
    <source>
        <strain evidence="6">SOSP1-1</strain>
    </source>
</reference>
<dbReference type="Pfam" id="PF00296">
    <property type="entry name" value="Bac_luciferase"/>
    <property type="match status" value="1"/>
</dbReference>
<dbReference type="InterPro" id="IPR011251">
    <property type="entry name" value="Luciferase-like_dom"/>
</dbReference>
<evidence type="ECO:0000256" key="4">
    <source>
        <dbReference type="ARBA" id="ARBA00023033"/>
    </source>
</evidence>
<dbReference type="Proteomes" id="UP000612362">
    <property type="component" value="Unassembled WGS sequence"/>
</dbReference>
<evidence type="ECO:0000256" key="3">
    <source>
        <dbReference type="ARBA" id="ARBA00023002"/>
    </source>
</evidence>
<name>A0A8J3MUQ3_9CHLR</name>
<dbReference type="InterPro" id="IPR019952">
    <property type="entry name" value="F420_OxRdatse_Rv1855c_pred"/>
</dbReference>
<dbReference type="AlphaFoldDB" id="A0A8J3MUQ3"/>
<dbReference type="RefSeq" id="WP_220196194.1">
    <property type="nucleotide sequence ID" value="NZ_BNJF01000002.1"/>
</dbReference>
<keyword evidence="4" id="KW-0503">Monooxygenase</keyword>
<comment type="caution">
    <text evidence="6">The sequence shown here is derived from an EMBL/GenBank/DDBJ whole genome shotgun (WGS) entry which is preliminary data.</text>
</comment>
<dbReference type="GO" id="GO:0008726">
    <property type="term" value="F:alkanesulfonate monooxygenase activity"/>
    <property type="evidence" value="ECO:0007669"/>
    <property type="project" value="TreeGrafter"/>
</dbReference>
<keyword evidence="2" id="KW-0288">FMN</keyword>
<dbReference type="Gene3D" id="3.20.20.30">
    <property type="entry name" value="Luciferase-like domain"/>
    <property type="match status" value="1"/>
</dbReference>
<dbReference type="GO" id="GO:0046306">
    <property type="term" value="P:alkanesulfonate catabolic process"/>
    <property type="evidence" value="ECO:0007669"/>
    <property type="project" value="TreeGrafter"/>
</dbReference>
<keyword evidence="3" id="KW-0560">Oxidoreductase</keyword>
<organism evidence="6 7">
    <name type="scientific">Ktedonospora formicarum</name>
    <dbReference type="NCBI Taxonomy" id="2778364"/>
    <lineage>
        <taxon>Bacteria</taxon>
        <taxon>Bacillati</taxon>
        <taxon>Chloroflexota</taxon>
        <taxon>Ktedonobacteria</taxon>
        <taxon>Ktedonobacterales</taxon>
        <taxon>Ktedonobacteraceae</taxon>
        <taxon>Ktedonospora</taxon>
    </lineage>
</organism>
<evidence type="ECO:0000259" key="5">
    <source>
        <dbReference type="Pfam" id="PF00296"/>
    </source>
</evidence>
<dbReference type="SUPFAM" id="SSF51679">
    <property type="entry name" value="Bacterial luciferase-like"/>
    <property type="match status" value="1"/>
</dbReference>
<feature type="domain" description="Luciferase-like" evidence="5">
    <location>
        <begin position="7"/>
        <end position="235"/>
    </location>
</feature>
<dbReference type="NCBIfam" id="TIGR03560">
    <property type="entry name" value="F420_Rv1855c"/>
    <property type="match status" value="1"/>
</dbReference>
<evidence type="ECO:0000256" key="2">
    <source>
        <dbReference type="ARBA" id="ARBA00022643"/>
    </source>
</evidence>
<dbReference type="PANTHER" id="PTHR42847">
    <property type="entry name" value="ALKANESULFONATE MONOOXYGENASE"/>
    <property type="match status" value="1"/>
</dbReference>
<dbReference type="InterPro" id="IPR050172">
    <property type="entry name" value="SsuD_RutA_monooxygenase"/>
</dbReference>
<gene>
    <name evidence="6" type="primary">ssuD_1</name>
    <name evidence="6" type="ORF">KSX_50060</name>
</gene>
<keyword evidence="1" id="KW-0285">Flavoprotein</keyword>
<dbReference type="PANTHER" id="PTHR42847:SF4">
    <property type="entry name" value="ALKANESULFONATE MONOOXYGENASE-RELATED"/>
    <property type="match status" value="1"/>
</dbReference>
<keyword evidence="7" id="KW-1185">Reference proteome</keyword>
<dbReference type="InterPro" id="IPR036661">
    <property type="entry name" value="Luciferase-like_sf"/>
</dbReference>
<accession>A0A8J3MUQ3</accession>
<proteinExistence type="predicted"/>
<evidence type="ECO:0000313" key="7">
    <source>
        <dbReference type="Proteomes" id="UP000612362"/>
    </source>
</evidence>
<sequence>MRLGLQVPIFTWPNGQNELGATFARIAESADEAGLYSFWVMDHFFQIGFAGPPEMEMLEGWSALAFAAARTKRIKLGTMVTGVTYRHPGLLVKTATTLDVLSQGRSYFGIGAAWNEEEHLGLGVPFPSLKERFERLEETLQIAHQMWSGDEKPYEGEHYHLARPLNSPQAVHKPHPPILIGGVGEKKTLRMIAQYGDACNFFARIGDDVLKHKLNVLREHCATFNRPYEEIEKTSLDQLAITKDGRNGSLSPQAAIDLFGKLGEMGIDQAIFSLANVHEPEVFEILATEIVPVVDKLPVAGR</sequence>